<dbReference type="OrthoDB" id="291410at2"/>
<gene>
    <name evidence="2" type="ORF">UC8_59010</name>
</gene>
<dbReference type="RefSeq" id="WP_068135901.1">
    <property type="nucleotide sequence ID" value="NZ_CP042914.1"/>
</dbReference>
<dbReference type="Proteomes" id="UP000325286">
    <property type="component" value="Chromosome"/>
</dbReference>
<protein>
    <submittedName>
        <fullName evidence="2">Uncharacterized protein</fullName>
    </submittedName>
</protein>
<evidence type="ECO:0000256" key="1">
    <source>
        <dbReference type="SAM" id="Phobius"/>
    </source>
</evidence>
<feature type="transmembrane region" description="Helical" evidence="1">
    <location>
        <begin position="29"/>
        <end position="55"/>
    </location>
</feature>
<dbReference type="KEGG" id="rul:UC8_59010"/>
<dbReference type="AlphaFoldDB" id="A0A5B9QXQ7"/>
<organism evidence="2 3">
    <name type="scientific">Roseimaritima ulvae</name>
    <dbReference type="NCBI Taxonomy" id="980254"/>
    <lineage>
        <taxon>Bacteria</taxon>
        <taxon>Pseudomonadati</taxon>
        <taxon>Planctomycetota</taxon>
        <taxon>Planctomycetia</taxon>
        <taxon>Pirellulales</taxon>
        <taxon>Pirellulaceae</taxon>
        <taxon>Roseimaritima</taxon>
    </lineage>
</organism>
<reference evidence="2 3" key="1">
    <citation type="submission" date="2019-08" db="EMBL/GenBank/DDBJ databases">
        <title>Deep-cultivation of Planctomycetes and their phenomic and genomic characterization uncovers novel biology.</title>
        <authorList>
            <person name="Wiegand S."/>
            <person name="Jogler M."/>
            <person name="Boedeker C."/>
            <person name="Pinto D."/>
            <person name="Vollmers J."/>
            <person name="Rivas-Marin E."/>
            <person name="Kohn T."/>
            <person name="Peeters S.H."/>
            <person name="Heuer A."/>
            <person name="Rast P."/>
            <person name="Oberbeckmann S."/>
            <person name="Bunk B."/>
            <person name="Jeske O."/>
            <person name="Meyerdierks A."/>
            <person name="Storesund J.E."/>
            <person name="Kallscheuer N."/>
            <person name="Luecker S."/>
            <person name="Lage O.M."/>
            <person name="Pohl T."/>
            <person name="Merkel B.J."/>
            <person name="Hornburger P."/>
            <person name="Mueller R.-W."/>
            <person name="Bruemmer F."/>
            <person name="Labrenz M."/>
            <person name="Spormann A.M."/>
            <person name="Op den Camp H."/>
            <person name="Overmann J."/>
            <person name="Amann R."/>
            <person name="Jetten M.S.M."/>
            <person name="Mascher T."/>
            <person name="Medema M.H."/>
            <person name="Devos D.P."/>
            <person name="Kaster A.-K."/>
            <person name="Ovreas L."/>
            <person name="Rohde M."/>
            <person name="Galperin M.Y."/>
            <person name="Jogler C."/>
        </authorList>
    </citation>
    <scope>NUCLEOTIDE SEQUENCE [LARGE SCALE GENOMIC DNA]</scope>
    <source>
        <strain evidence="2 3">UC8</strain>
    </source>
</reference>
<keyword evidence="1" id="KW-0472">Membrane</keyword>
<feature type="transmembrane region" description="Helical" evidence="1">
    <location>
        <begin position="109"/>
        <end position="129"/>
    </location>
</feature>
<keyword evidence="1" id="KW-0812">Transmembrane</keyword>
<name>A0A5B9QXQ7_9BACT</name>
<feature type="transmembrane region" description="Helical" evidence="1">
    <location>
        <begin position="80"/>
        <end position="103"/>
    </location>
</feature>
<evidence type="ECO:0000313" key="2">
    <source>
        <dbReference type="EMBL" id="QEG43844.1"/>
    </source>
</evidence>
<evidence type="ECO:0000313" key="3">
    <source>
        <dbReference type="Proteomes" id="UP000325286"/>
    </source>
</evidence>
<keyword evidence="3" id="KW-1185">Reference proteome</keyword>
<accession>A0A5B9QXQ7</accession>
<dbReference type="EMBL" id="CP042914">
    <property type="protein sequence ID" value="QEG43844.1"/>
    <property type="molecule type" value="Genomic_DNA"/>
</dbReference>
<proteinExistence type="predicted"/>
<sequence>MSTTIQSLPTRPSWISAIGPFASQNAVSLIVLSMVGIGLIGAYDFYLTIITANFLPEMEQNEIGRQIMGLDDDIIRSQRIALFLALKFAGTVLVLSVLGWMGMVRDRRGVPVALGVLGFQLYLLFVLTAPSMG</sequence>
<keyword evidence="1" id="KW-1133">Transmembrane helix</keyword>